<evidence type="ECO:0000313" key="3">
    <source>
        <dbReference type="Proteomes" id="UP000319040"/>
    </source>
</evidence>
<organism evidence="2 3">
    <name type="scientific">Saccharicrinis carchari</name>
    <dbReference type="NCBI Taxonomy" id="1168039"/>
    <lineage>
        <taxon>Bacteria</taxon>
        <taxon>Pseudomonadati</taxon>
        <taxon>Bacteroidota</taxon>
        <taxon>Bacteroidia</taxon>
        <taxon>Marinilabiliales</taxon>
        <taxon>Marinilabiliaceae</taxon>
        <taxon>Saccharicrinis</taxon>
    </lineage>
</organism>
<sequence length="78" mass="8732">MVKLLQGFQGAIQTDGYEAYSIYEQKKGVLLLGCWAYARRKFEESLTEDESGAEYALAQIGKLYQVETMANEQGLDDG</sequence>
<name>A0A521F8Z0_SACCC</name>
<dbReference type="AlphaFoldDB" id="A0A521F8Z0"/>
<dbReference type="Pfam" id="PF03050">
    <property type="entry name" value="DDE_Tnp_IS66"/>
    <property type="match status" value="1"/>
</dbReference>
<dbReference type="OrthoDB" id="9760067at2"/>
<dbReference type="PANTHER" id="PTHR33678:SF1">
    <property type="entry name" value="BLL1576 PROTEIN"/>
    <property type="match status" value="1"/>
</dbReference>
<protein>
    <submittedName>
        <fullName evidence="2">Transposase IS66 family protein</fullName>
    </submittedName>
</protein>
<evidence type="ECO:0000259" key="1">
    <source>
        <dbReference type="Pfam" id="PF03050"/>
    </source>
</evidence>
<proteinExistence type="predicted"/>
<gene>
    <name evidence="2" type="ORF">SAMN06265379_11539</name>
</gene>
<dbReference type="InterPro" id="IPR004291">
    <property type="entry name" value="Transposase_IS66_central"/>
</dbReference>
<feature type="domain" description="Transposase IS66 central" evidence="1">
    <location>
        <begin position="3"/>
        <end position="71"/>
    </location>
</feature>
<evidence type="ECO:0000313" key="2">
    <source>
        <dbReference type="EMBL" id="SMO91960.1"/>
    </source>
</evidence>
<keyword evidence="3" id="KW-1185">Reference proteome</keyword>
<reference evidence="2 3" key="1">
    <citation type="submission" date="2017-05" db="EMBL/GenBank/DDBJ databases">
        <authorList>
            <person name="Varghese N."/>
            <person name="Submissions S."/>
        </authorList>
    </citation>
    <scope>NUCLEOTIDE SEQUENCE [LARGE SCALE GENOMIC DNA]</scope>
    <source>
        <strain evidence="2 3">DSM 27040</strain>
    </source>
</reference>
<dbReference type="PANTHER" id="PTHR33678">
    <property type="entry name" value="BLL1576 PROTEIN"/>
    <property type="match status" value="1"/>
</dbReference>
<accession>A0A521F8Z0</accession>
<dbReference type="Proteomes" id="UP000319040">
    <property type="component" value="Unassembled WGS sequence"/>
</dbReference>
<dbReference type="InterPro" id="IPR052344">
    <property type="entry name" value="Transposase-related"/>
</dbReference>
<dbReference type="EMBL" id="FXTB01000015">
    <property type="protein sequence ID" value="SMO91960.1"/>
    <property type="molecule type" value="Genomic_DNA"/>
</dbReference>